<organism evidence="4 5">
    <name type="scientific">Gulosibacter macacae</name>
    <dbReference type="NCBI Taxonomy" id="2488791"/>
    <lineage>
        <taxon>Bacteria</taxon>
        <taxon>Bacillati</taxon>
        <taxon>Actinomycetota</taxon>
        <taxon>Actinomycetes</taxon>
        <taxon>Micrococcales</taxon>
        <taxon>Microbacteriaceae</taxon>
        <taxon>Gulosibacter</taxon>
    </lineage>
</organism>
<dbReference type="SUPFAM" id="SSF56112">
    <property type="entry name" value="Protein kinase-like (PK-like)"/>
    <property type="match status" value="1"/>
</dbReference>
<dbReference type="PANTHER" id="PTHR45688:SF13">
    <property type="entry name" value="ALANINE--GLYOXYLATE AMINOTRANSFERASE 2-LIKE"/>
    <property type="match status" value="1"/>
</dbReference>
<dbReference type="Pfam" id="PF00202">
    <property type="entry name" value="Aminotran_3"/>
    <property type="match status" value="1"/>
</dbReference>
<reference evidence="4 5" key="1">
    <citation type="submission" date="2018-11" db="EMBL/GenBank/DDBJ databases">
        <title>YIM 102482-1 draft genome.</title>
        <authorList>
            <person name="Li G."/>
            <person name="Jiang Y."/>
        </authorList>
    </citation>
    <scope>NUCLEOTIDE SEQUENCE [LARGE SCALE GENOMIC DNA]</scope>
    <source>
        <strain evidence="4 5">YIM 102482-1</strain>
    </source>
</reference>
<evidence type="ECO:0000256" key="1">
    <source>
        <dbReference type="ARBA" id="ARBA00008954"/>
    </source>
</evidence>
<evidence type="ECO:0000313" key="4">
    <source>
        <dbReference type="EMBL" id="RRJ85740.1"/>
    </source>
</evidence>
<name>A0A3P3VSW2_9MICO</name>
<dbReference type="Gene3D" id="3.40.640.10">
    <property type="entry name" value="Type I PLP-dependent aspartate aminotransferase-like (Major domain)"/>
    <property type="match status" value="1"/>
</dbReference>
<comment type="caution">
    <text evidence="4">The sequence shown here is derived from an EMBL/GenBank/DDBJ whole genome shotgun (WGS) entry which is preliminary data.</text>
</comment>
<protein>
    <submittedName>
        <fullName evidence="4">Aminotransferase</fullName>
    </submittedName>
</protein>
<dbReference type="InterPro" id="IPR002575">
    <property type="entry name" value="Aminoglycoside_PTrfase"/>
</dbReference>
<dbReference type="NCBIfam" id="NF004800">
    <property type="entry name" value="PRK06149.1"/>
    <property type="match status" value="1"/>
</dbReference>
<dbReference type="InterPro" id="IPR011009">
    <property type="entry name" value="Kinase-like_dom_sf"/>
</dbReference>
<dbReference type="OrthoDB" id="9801834at2"/>
<dbReference type="EMBL" id="RQVS01000019">
    <property type="protein sequence ID" value="RRJ85740.1"/>
    <property type="molecule type" value="Genomic_DNA"/>
</dbReference>
<keyword evidence="5" id="KW-1185">Reference proteome</keyword>
<evidence type="ECO:0000259" key="3">
    <source>
        <dbReference type="Pfam" id="PF01636"/>
    </source>
</evidence>
<dbReference type="GO" id="GO:0030170">
    <property type="term" value="F:pyridoxal phosphate binding"/>
    <property type="evidence" value="ECO:0007669"/>
    <property type="project" value="InterPro"/>
</dbReference>
<evidence type="ECO:0000313" key="5">
    <source>
        <dbReference type="Proteomes" id="UP000274391"/>
    </source>
</evidence>
<evidence type="ECO:0000256" key="2">
    <source>
        <dbReference type="ARBA" id="ARBA00022898"/>
    </source>
</evidence>
<dbReference type="InterPro" id="IPR015421">
    <property type="entry name" value="PyrdxlP-dep_Trfase_major"/>
</dbReference>
<gene>
    <name evidence="4" type="ORF">EG850_11895</name>
</gene>
<dbReference type="Gene3D" id="3.90.1150.10">
    <property type="entry name" value="Aspartate Aminotransferase, domain 1"/>
    <property type="match status" value="1"/>
</dbReference>
<keyword evidence="2" id="KW-0663">Pyridoxal phosphate</keyword>
<dbReference type="CDD" id="cd00610">
    <property type="entry name" value="OAT_like"/>
    <property type="match status" value="1"/>
</dbReference>
<dbReference type="Proteomes" id="UP000274391">
    <property type="component" value="Unassembled WGS sequence"/>
</dbReference>
<comment type="similarity">
    <text evidence="1">Belongs to the class-III pyridoxal-phosphate-dependent aminotransferase family.</text>
</comment>
<accession>A0A3P3VSW2</accession>
<keyword evidence="4" id="KW-0808">Transferase</keyword>
<keyword evidence="4" id="KW-0032">Aminotransferase</keyword>
<dbReference type="SUPFAM" id="SSF53383">
    <property type="entry name" value="PLP-dependent transferases"/>
    <property type="match status" value="1"/>
</dbReference>
<dbReference type="InterPro" id="IPR015422">
    <property type="entry name" value="PyrdxlP-dep_Trfase_small"/>
</dbReference>
<sequence length="987" mass="105469">MMGRVDGDECRSHVSAGRFAMVAASSNDNWQRVRPDVDAAAAAALLRVHWGIEGELVELGSQQDRNYLVTQVDGTTAVLKIDNAATTAEEVDAQLYAARLIDAAGLAAATPLPTKAGEDAVLLPSGSHARLQSFLPGGTLAEVPSFSEYEARSLGDVAGAVVAALKGAEHPGFTRELQWDLRNAAEVVAALLDDVTDEARRAVVKAETKSAAKALAKLGELPVQIIHGDLTDDNVVRVGGGMLGVIDLGDVGSGWRVAELAVAIASVLQRTGSLNLAAATVAEFAEHVELTDDELAALWPLVRLRGATLVVSGWNQLRIDADNEYAAERMESEWRVLEAAAAIDDELALAVFRTTLGLPHRPGIEYERLARGLGSKAIVALAPEATEFDEGAWLRSGAADDAIHERLERRQIAATRWGEYRLDRAATPSPQAPESRALFIDVIAAGPLELIAPFAGALEYAGEDAVDLVDGPVRLRLRGLRVEDVASVEAGDLVGTARRSKDGTSRVRVQWIAGAAEEQLDWCTAAKAAVAASLRPDPSTMLGLEPAPSAIAATRRERRRRDAALGKASERYYLSPPLIVRGWGQYLIDAEARPLLDLVNNVTAIGHSHPRLERAASAQMRLLNTNSRFLYGAYADYAEALVARANRAWPGEFDVAVPVNSGSEAVDLALRMAQVFSGRRGVIVPREAYHGWTFASDAVSTSAFDNPSAAENRPDWVHLVDAPNAYRGPFRGEDAGEQYLAQVREQLDSLAAEGRPAGAFICESVLGNAGGVIPPEGYLAGVYEAVRAQGGVAIADEVQVGLGRLGAAYWGAAMQDARPDIICVAKAAGNAFPIGAVITRREILDALADEGMFFSSAAGTPLSSVVGRTVLDVIEDERLQARAARVGARFSARMSELAQRHEWIGAVHGIGLYQGVELVRDRETLEPATEEVALLCERMLPHGMIVQPASERQNVLKFKPPMVIDEADVDAFADALDVELARLTAER</sequence>
<dbReference type="InterPro" id="IPR005814">
    <property type="entry name" value="Aminotrans_3"/>
</dbReference>
<dbReference type="PANTHER" id="PTHR45688">
    <property type="match status" value="1"/>
</dbReference>
<dbReference type="GO" id="GO:0008483">
    <property type="term" value="F:transaminase activity"/>
    <property type="evidence" value="ECO:0007669"/>
    <property type="project" value="UniProtKB-KW"/>
</dbReference>
<dbReference type="AlphaFoldDB" id="A0A3P3VSW2"/>
<feature type="domain" description="Aminoglycoside phosphotransferase" evidence="3">
    <location>
        <begin position="59"/>
        <end position="284"/>
    </location>
</feature>
<dbReference type="InterPro" id="IPR015424">
    <property type="entry name" value="PyrdxlP-dep_Trfase"/>
</dbReference>
<dbReference type="Pfam" id="PF01636">
    <property type="entry name" value="APH"/>
    <property type="match status" value="1"/>
</dbReference>
<proteinExistence type="inferred from homology"/>
<dbReference type="Gene3D" id="3.90.1200.10">
    <property type="match status" value="1"/>
</dbReference>